<keyword evidence="5" id="KW-1185">Reference proteome</keyword>
<organism evidence="4 5">
    <name type="scientific">Sinisalibacter lacisalsi</name>
    <dbReference type="NCBI Taxonomy" id="1526570"/>
    <lineage>
        <taxon>Bacteria</taxon>
        <taxon>Pseudomonadati</taxon>
        <taxon>Pseudomonadota</taxon>
        <taxon>Alphaproteobacteria</taxon>
        <taxon>Rhodobacterales</taxon>
        <taxon>Roseobacteraceae</taxon>
        <taxon>Sinisalibacter</taxon>
    </lineage>
</organism>
<keyword evidence="2" id="KW-0413">Isomerase</keyword>
<dbReference type="RefSeq" id="WP_188527519.1">
    <property type="nucleotide sequence ID" value="NZ_BMGI01000003.1"/>
</dbReference>
<evidence type="ECO:0000313" key="4">
    <source>
        <dbReference type="EMBL" id="GGD36217.1"/>
    </source>
</evidence>
<dbReference type="SUPFAM" id="SSF102546">
    <property type="entry name" value="RbsD-like"/>
    <property type="match status" value="1"/>
</dbReference>
<dbReference type="Proteomes" id="UP000617355">
    <property type="component" value="Unassembled WGS sequence"/>
</dbReference>
<accession>A0ABQ1QP24</accession>
<name>A0ABQ1QP24_9RHOB</name>
<proteinExistence type="predicted"/>
<evidence type="ECO:0000313" key="5">
    <source>
        <dbReference type="Proteomes" id="UP000617355"/>
    </source>
</evidence>
<evidence type="ECO:0000256" key="1">
    <source>
        <dbReference type="ARBA" id="ARBA00000223"/>
    </source>
</evidence>
<dbReference type="InterPro" id="IPR023750">
    <property type="entry name" value="RbsD-like_sf"/>
</dbReference>
<comment type="catalytic activity">
    <reaction evidence="1">
        <text>beta-D-ribopyranose = beta-D-ribofuranose</text>
        <dbReference type="Rhea" id="RHEA:25432"/>
        <dbReference type="ChEBI" id="CHEBI:27476"/>
        <dbReference type="ChEBI" id="CHEBI:47002"/>
        <dbReference type="EC" id="5.4.99.62"/>
    </reaction>
</comment>
<dbReference type="PANTHER" id="PTHR31690:SF4">
    <property type="entry name" value="FUCOSE MUTAROTASE"/>
    <property type="match status" value="1"/>
</dbReference>
<dbReference type="Pfam" id="PF05025">
    <property type="entry name" value="RbsD_FucU"/>
    <property type="match status" value="1"/>
</dbReference>
<reference evidence="5" key="1">
    <citation type="journal article" date="2019" name="Int. J. Syst. Evol. Microbiol.">
        <title>The Global Catalogue of Microorganisms (GCM) 10K type strain sequencing project: providing services to taxonomists for standard genome sequencing and annotation.</title>
        <authorList>
            <consortium name="The Broad Institute Genomics Platform"/>
            <consortium name="The Broad Institute Genome Sequencing Center for Infectious Disease"/>
            <person name="Wu L."/>
            <person name="Ma J."/>
        </authorList>
    </citation>
    <scope>NUCLEOTIDE SEQUENCE [LARGE SCALE GENOMIC DNA]</scope>
    <source>
        <strain evidence="5">CGMCC 1.12922</strain>
    </source>
</reference>
<dbReference type="EMBL" id="BMGI01000003">
    <property type="protein sequence ID" value="GGD36217.1"/>
    <property type="molecule type" value="Genomic_DNA"/>
</dbReference>
<dbReference type="InterPro" id="IPR050443">
    <property type="entry name" value="RbsD/FucU_mutarotase"/>
</dbReference>
<evidence type="ECO:0008006" key="6">
    <source>
        <dbReference type="Google" id="ProtNLM"/>
    </source>
</evidence>
<evidence type="ECO:0000256" key="2">
    <source>
        <dbReference type="ARBA" id="ARBA00023235"/>
    </source>
</evidence>
<dbReference type="PANTHER" id="PTHR31690">
    <property type="entry name" value="FUCOSE MUTAROTASE"/>
    <property type="match status" value="1"/>
</dbReference>
<evidence type="ECO:0000256" key="3">
    <source>
        <dbReference type="ARBA" id="ARBA00036324"/>
    </source>
</evidence>
<gene>
    <name evidence="4" type="ORF">GCM10011358_20050</name>
</gene>
<dbReference type="Gene3D" id="3.40.1650.10">
    <property type="entry name" value="RbsD-like domain"/>
    <property type="match status" value="1"/>
</dbReference>
<comment type="catalytic activity">
    <reaction evidence="3">
        <text>alpha-L-fucose = beta-L-fucose</text>
        <dbReference type="Rhea" id="RHEA:25580"/>
        <dbReference type="ChEBI" id="CHEBI:42548"/>
        <dbReference type="ChEBI" id="CHEBI:42589"/>
        <dbReference type="EC" id="5.1.3.29"/>
    </reaction>
</comment>
<protein>
    <recommendedName>
        <fullName evidence="6">D-ribose pyranase</fullName>
    </recommendedName>
</protein>
<dbReference type="InterPro" id="IPR007721">
    <property type="entry name" value="RbsD_FucU"/>
</dbReference>
<sequence>MLKGIDPRMTADLLDVLMRMGHGDEIAVVDCNFPAHATAADTISGQLVELPGFTAPNAIELICALLPLDHLVPEGGFWMERDGEGAKPDPVHAEAIAIMTREMPEGGAIGSLERQAFYARAREGFGVVRCTETRAFGCFILRKGVIF</sequence>
<comment type="caution">
    <text evidence="4">The sequence shown here is derived from an EMBL/GenBank/DDBJ whole genome shotgun (WGS) entry which is preliminary data.</text>
</comment>